<keyword evidence="4 6" id="KW-0554">One-carbon metabolism</keyword>
<dbReference type="NCBIfam" id="NF006825">
    <property type="entry name" value="PRK09347.1-2"/>
    <property type="match status" value="1"/>
</dbReference>
<comment type="subunit">
    <text evidence="6">Homopolymer.</text>
</comment>
<dbReference type="SUPFAM" id="SSF55620">
    <property type="entry name" value="Tetrahydrobiopterin biosynthesis enzymes-like"/>
    <property type="match status" value="1"/>
</dbReference>
<dbReference type="GO" id="GO:0006730">
    <property type="term" value="P:one-carbon metabolic process"/>
    <property type="evidence" value="ECO:0007669"/>
    <property type="project" value="UniProtKB-UniRule"/>
</dbReference>
<dbReference type="InterPro" id="IPR043133">
    <property type="entry name" value="GTP-CH-I_C/QueF"/>
</dbReference>
<dbReference type="InterPro" id="IPR020602">
    <property type="entry name" value="GTP_CycHdrlase_I_dom"/>
</dbReference>
<evidence type="ECO:0000256" key="5">
    <source>
        <dbReference type="ARBA" id="ARBA00022801"/>
    </source>
</evidence>
<dbReference type="RefSeq" id="WP_117678988.1">
    <property type="nucleotide sequence ID" value="NZ_CAJJKC010000003.1"/>
</dbReference>
<feature type="domain" description="GTP cyclohydrolase I" evidence="7">
    <location>
        <begin position="7"/>
        <end position="183"/>
    </location>
</feature>
<feature type="binding site" evidence="6">
    <location>
        <position position="79"/>
    </location>
    <ligand>
        <name>Zn(2+)</name>
        <dbReference type="ChEBI" id="CHEBI:29105"/>
    </ligand>
</feature>
<reference evidence="8 9" key="1">
    <citation type="submission" date="2018-08" db="EMBL/GenBank/DDBJ databases">
        <title>A genome reference for cultivated species of the human gut microbiota.</title>
        <authorList>
            <person name="Zou Y."/>
            <person name="Xue W."/>
            <person name="Luo G."/>
        </authorList>
    </citation>
    <scope>NUCLEOTIDE SEQUENCE [LARGE SCALE GENOMIC DNA]</scope>
    <source>
        <strain evidence="8 9">TF08-14</strain>
    </source>
</reference>
<gene>
    <name evidence="6 8" type="primary">folE</name>
    <name evidence="8" type="ORF">DXC81_02295</name>
</gene>
<comment type="caution">
    <text evidence="8">The sequence shown here is derived from an EMBL/GenBank/DDBJ whole genome shotgun (WGS) entry which is preliminary data.</text>
</comment>
<feature type="binding site" evidence="6">
    <location>
        <position position="76"/>
    </location>
    <ligand>
        <name>Zn(2+)</name>
        <dbReference type="ChEBI" id="CHEBI:29105"/>
    </ligand>
</feature>
<evidence type="ECO:0000256" key="6">
    <source>
        <dbReference type="HAMAP-Rule" id="MF_00223"/>
    </source>
</evidence>
<evidence type="ECO:0000256" key="1">
    <source>
        <dbReference type="ARBA" id="ARBA00001052"/>
    </source>
</evidence>
<dbReference type="InterPro" id="IPR043134">
    <property type="entry name" value="GTP-CH-I_N"/>
</dbReference>
<dbReference type="GO" id="GO:0006729">
    <property type="term" value="P:tetrahydrobiopterin biosynthetic process"/>
    <property type="evidence" value="ECO:0007669"/>
    <property type="project" value="TreeGrafter"/>
</dbReference>
<keyword evidence="5 6" id="KW-0378">Hydrolase</keyword>
<dbReference type="EMBL" id="QSRJ01000002">
    <property type="protein sequence ID" value="RGL11638.1"/>
    <property type="molecule type" value="Genomic_DNA"/>
</dbReference>
<dbReference type="GO" id="GO:0005525">
    <property type="term" value="F:GTP binding"/>
    <property type="evidence" value="ECO:0007669"/>
    <property type="project" value="UniProtKB-KW"/>
</dbReference>
<dbReference type="PANTHER" id="PTHR11109">
    <property type="entry name" value="GTP CYCLOHYDROLASE I"/>
    <property type="match status" value="1"/>
</dbReference>
<keyword evidence="6" id="KW-0862">Zinc</keyword>
<dbReference type="InterPro" id="IPR018234">
    <property type="entry name" value="GTP_CycHdrlase_I_CS"/>
</dbReference>
<dbReference type="AlphaFoldDB" id="A0A3E4QXJ8"/>
<dbReference type="UniPathway" id="UPA00848">
    <property type="reaction ID" value="UER00151"/>
</dbReference>
<keyword evidence="6" id="KW-0342">GTP-binding</keyword>
<sequence length="186" mass="20740">MVDQQKIEEAVRLLLEGIGEDPSREGLVETPARVARMYAELAAGMDQDGSEHLSKTFSVGSDDLVIERDITFYSLCEHHMLPFYGKAAIGYIPNGRVAGLSKLARTVETFARRLQLQEQLCAQVADAMMEFLAPQGVIVLMEAEHMCMTMRGVQKPGTKTVTLARRGVFEDDPALEQRFFNMLDRG</sequence>
<dbReference type="InterPro" id="IPR001474">
    <property type="entry name" value="GTP_CycHdrlase_I"/>
</dbReference>
<evidence type="ECO:0000313" key="9">
    <source>
        <dbReference type="Proteomes" id="UP000260943"/>
    </source>
</evidence>
<keyword evidence="6" id="KW-0479">Metal-binding</keyword>
<organism evidence="8 9">
    <name type="scientific">Collinsella tanakaei</name>
    <dbReference type="NCBI Taxonomy" id="626935"/>
    <lineage>
        <taxon>Bacteria</taxon>
        <taxon>Bacillati</taxon>
        <taxon>Actinomycetota</taxon>
        <taxon>Coriobacteriia</taxon>
        <taxon>Coriobacteriales</taxon>
        <taxon>Coriobacteriaceae</taxon>
        <taxon>Collinsella</taxon>
    </lineage>
</organism>
<proteinExistence type="inferred from homology"/>
<dbReference type="Proteomes" id="UP000260943">
    <property type="component" value="Unassembled WGS sequence"/>
</dbReference>
<evidence type="ECO:0000256" key="3">
    <source>
        <dbReference type="ARBA" id="ARBA00008085"/>
    </source>
</evidence>
<name>A0A3E4QXJ8_9ACTN</name>
<evidence type="ECO:0000256" key="2">
    <source>
        <dbReference type="ARBA" id="ARBA00005080"/>
    </source>
</evidence>
<dbReference type="FunFam" id="3.30.1130.10:FF:000001">
    <property type="entry name" value="GTP cyclohydrolase 1"/>
    <property type="match status" value="1"/>
</dbReference>
<evidence type="ECO:0000256" key="4">
    <source>
        <dbReference type="ARBA" id="ARBA00022563"/>
    </source>
</evidence>
<dbReference type="EC" id="3.5.4.16" evidence="6"/>
<dbReference type="GO" id="GO:0003934">
    <property type="term" value="F:GTP cyclohydrolase I activity"/>
    <property type="evidence" value="ECO:0007669"/>
    <property type="project" value="UniProtKB-UniRule"/>
</dbReference>
<dbReference type="HAMAP" id="MF_00223">
    <property type="entry name" value="FolE"/>
    <property type="match status" value="1"/>
</dbReference>
<dbReference type="NCBIfam" id="TIGR00063">
    <property type="entry name" value="folE"/>
    <property type="match status" value="1"/>
</dbReference>
<dbReference type="NCBIfam" id="NF006826">
    <property type="entry name" value="PRK09347.1-3"/>
    <property type="match status" value="1"/>
</dbReference>
<dbReference type="GO" id="GO:0008270">
    <property type="term" value="F:zinc ion binding"/>
    <property type="evidence" value="ECO:0007669"/>
    <property type="project" value="UniProtKB-UniRule"/>
</dbReference>
<dbReference type="PROSITE" id="PS00859">
    <property type="entry name" value="GTP_CYCLOHYDROL_1_1"/>
    <property type="match status" value="1"/>
</dbReference>
<dbReference type="Gene3D" id="1.10.286.10">
    <property type="match status" value="1"/>
</dbReference>
<dbReference type="Pfam" id="PF01227">
    <property type="entry name" value="GTP_cyclohydroI"/>
    <property type="match status" value="1"/>
</dbReference>
<feature type="binding site" evidence="6">
    <location>
        <position position="147"/>
    </location>
    <ligand>
        <name>Zn(2+)</name>
        <dbReference type="ChEBI" id="CHEBI:29105"/>
    </ligand>
</feature>
<comment type="pathway">
    <text evidence="2 6">Cofactor biosynthesis; 7,8-dihydroneopterin triphosphate biosynthesis; 7,8-dihydroneopterin triphosphate from GTP: step 1/1.</text>
</comment>
<evidence type="ECO:0000313" key="8">
    <source>
        <dbReference type="EMBL" id="RGL11638.1"/>
    </source>
</evidence>
<accession>A0A3E4QXJ8</accession>
<dbReference type="GO" id="GO:0046654">
    <property type="term" value="P:tetrahydrofolate biosynthetic process"/>
    <property type="evidence" value="ECO:0007669"/>
    <property type="project" value="UniProtKB-UniRule"/>
</dbReference>
<dbReference type="FunFam" id="1.10.286.10:FF:000001">
    <property type="entry name" value="GTP cyclohydrolase 1"/>
    <property type="match status" value="1"/>
</dbReference>
<keyword evidence="6" id="KW-0547">Nucleotide-binding</keyword>
<dbReference type="GO" id="GO:0005737">
    <property type="term" value="C:cytoplasm"/>
    <property type="evidence" value="ECO:0007669"/>
    <property type="project" value="TreeGrafter"/>
</dbReference>
<dbReference type="Gene3D" id="3.30.1130.10">
    <property type="match status" value="1"/>
</dbReference>
<protein>
    <recommendedName>
        <fullName evidence="6">GTP cyclohydrolase 1</fullName>
        <ecNumber evidence="6">3.5.4.16</ecNumber>
    </recommendedName>
    <alternativeName>
        <fullName evidence="6">GTP cyclohydrolase I</fullName>
        <shortName evidence="6">GTP-CH-I</shortName>
    </alternativeName>
</protein>
<dbReference type="PANTHER" id="PTHR11109:SF7">
    <property type="entry name" value="GTP CYCLOHYDROLASE 1"/>
    <property type="match status" value="1"/>
</dbReference>
<comment type="similarity">
    <text evidence="3 6">Belongs to the GTP cyclohydrolase I family.</text>
</comment>
<evidence type="ECO:0000259" key="7">
    <source>
        <dbReference type="Pfam" id="PF01227"/>
    </source>
</evidence>
<comment type="catalytic activity">
    <reaction evidence="1 6">
        <text>GTP + H2O = 7,8-dihydroneopterin 3'-triphosphate + formate + H(+)</text>
        <dbReference type="Rhea" id="RHEA:17473"/>
        <dbReference type="ChEBI" id="CHEBI:15377"/>
        <dbReference type="ChEBI" id="CHEBI:15378"/>
        <dbReference type="ChEBI" id="CHEBI:15740"/>
        <dbReference type="ChEBI" id="CHEBI:37565"/>
        <dbReference type="ChEBI" id="CHEBI:58462"/>
        <dbReference type="EC" id="3.5.4.16"/>
    </reaction>
</comment>